<accession>A0A821U659</accession>
<feature type="non-terminal residue" evidence="1">
    <location>
        <position position="1"/>
    </location>
</feature>
<name>A0A821U659_9BILA</name>
<dbReference type="Gene3D" id="1.10.579.10">
    <property type="entry name" value="DNA Cyclobutane Dipyrimidine Photolyase, subunit A, domain 3"/>
    <property type="match status" value="1"/>
</dbReference>
<dbReference type="GO" id="GO:0003904">
    <property type="term" value="F:deoxyribodipyrimidine photo-lyase activity"/>
    <property type="evidence" value="ECO:0007669"/>
    <property type="project" value="TreeGrafter"/>
</dbReference>
<dbReference type="GO" id="GO:0000719">
    <property type="term" value="P:photoreactive repair"/>
    <property type="evidence" value="ECO:0007669"/>
    <property type="project" value="TreeGrafter"/>
</dbReference>
<comment type="caution">
    <text evidence="1">The sequence shown here is derived from an EMBL/GenBank/DDBJ whole genome shotgun (WGS) entry which is preliminary data.</text>
</comment>
<evidence type="ECO:0000313" key="1">
    <source>
        <dbReference type="EMBL" id="CAF4884657.1"/>
    </source>
</evidence>
<dbReference type="Gene3D" id="1.25.40.80">
    <property type="match status" value="1"/>
</dbReference>
<dbReference type="InterPro" id="IPR052219">
    <property type="entry name" value="Photolyase_Class-2"/>
</dbReference>
<dbReference type="PANTHER" id="PTHR10211:SF0">
    <property type="entry name" value="DEOXYRIBODIPYRIMIDINE PHOTO-LYASE"/>
    <property type="match status" value="1"/>
</dbReference>
<sequence>KYKEACDEYIEETFVRRELSDNYCFYQDNYDNINGAWDWAKKTLNDHRKDKRTYEYSRDDLEYART</sequence>
<reference evidence="1" key="1">
    <citation type="submission" date="2021-02" db="EMBL/GenBank/DDBJ databases">
        <authorList>
            <person name="Nowell W R."/>
        </authorList>
    </citation>
    <scope>NUCLEOTIDE SEQUENCE</scope>
</reference>
<dbReference type="Proteomes" id="UP000663873">
    <property type="component" value="Unassembled WGS sequence"/>
</dbReference>
<organism evidence="1 2">
    <name type="scientific">Rotaria socialis</name>
    <dbReference type="NCBI Taxonomy" id="392032"/>
    <lineage>
        <taxon>Eukaryota</taxon>
        <taxon>Metazoa</taxon>
        <taxon>Spiralia</taxon>
        <taxon>Gnathifera</taxon>
        <taxon>Rotifera</taxon>
        <taxon>Eurotatoria</taxon>
        <taxon>Bdelloidea</taxon>
        <taxon>Philodinida</taxon>
        <taxon>Philodinidae</taxon>
        <taxon>Rotaria</taxon>
    </lineage>
</organism>
<dbReference type="EMBL" id="CAJOBP010071504">
    <property type="protein sequence ID" value="CAF4884657.1"/>
    <property type="molecule type" value="Genomic_DNA"/>
</dbReference>
<evidence type="ECO:0000313" key="2">
    <source>
        <dbReference type="Proteomes" id="UP000663873"/>
    </source>
</evidence>
<proteinExistence type="predicted"/>
<dbReference type="SUPFAM" id="SSF48173">
    <property type="entry name" value="Cryptochrome/photolyase FAD-binding domain"/>
    <property type="match status" value="1"/>
</dbReference>
<dbReference type="PANTHER" id="PTHR10211">
    <property type="entry name" value="DEOXYRIBODIPYRIMIDINE PHOTOLYASE"/>
    <property type="match status" value="1"/>
</dbReference>
<keyword evidence="2" id="KW-1185">Reference proteome</keyword>
<gene>
    <name evidence="1" type="ORF">UJA718_LOCUS44844</name>
</gene>
<dbReference type="InterPro" id="IPR036134">
    <property type="entry name" value="Crypto/Photolyase_FAD-like_sf"/>
</dbReference>
<dbReference type="AlphaFoldDB" id="A0A821U659"/>
<feature type="non-terminal residue" evidence="1">
    <location>
        <position position="66"/>
    </location>
</feature>
<protein>
    <submittedName>
        <fullName evidence="1">Uncharacterized protein</fullName>
    </submittedName>
</protein>